<dbReference type="AlphaFoldDB" id="Q01XF7"/>
<evidence type="ECO:0000313" key="2">
    <source>
        <dbReference type="EMBL" id="ABJ85658.1"/>
    </source>
</evidence>
<dbReference type="PANTHER" id="PTHR33169:SF13">
    <property type="entry name" value="PADR-FAMILY TRANSCRIPTIONAL REGULATOR"/>
    <property type="match status" value="1"/>
</dbReference>
<name>Q01XF7_SOLUE</name>
<accession>Q01XF7</accession>
<protein>
    <submittedName>
        <fullName evidence="2">Transcriptional regulator, PadR family</fullName>
    </submittedName>
</protein>
<dbReference type="eggNOG" id="COG1695">
    <property type="taxonomic scope" value="Bacteria"/>
</dbReference>
<dbReference type="STRING" id="234267.Acid_4699"/>
<dbReference type="Gene3D" id="1.10.10.10">
    <property type="entry name" value="Winged helix-like DNA-binding domain superfamily/Winged helix DNA-binding domain"/>
    <property type="match status" value="1"/>
</dbReference>
<gene>
    <name evidence="2" type="ordered locus">Acid_4699</name>
</gene>
<dbReference type="InterPro" id="IPR005149">
    <property type="entry name" value="Tscrpt_reg_PadR_N"/>
</dbReference>
<proteinExistence type="predicted"/>
<dbReference type="EMBL" id="CP000473">
    <property type="protein sequence ID" value="ABJ85658.1"/>
    <property type="molecule type" value="Genomic_DNA"/>
</dbReference>
<dbReference type="HOGENOM" id="CLU_063440_4_0_0"/>
<sequence length="118" mass="12889">MAMSKPRDPQPEDLLPLSPQVFDILLALAAGDQHGYAIMQEVAARTGGKVRLSPGTLYGCIKRMLEQGVVVELDAGDDSRRRYYRLTTFGRKVAAAEAARLADSLEQARIYGLAPKLT</sequence>
<dbReference type="SUPFAM" id="SSF46785">
    <property type="entry name" value="Winged helix' DNA-binding domain"/>
    <property type="match status" value="1"/>
</dbReference>
<reference evidence="2" key="1">
    <citation type="submission" date="2006-10" db="EMBL/GenBank/DDBJ databases">
        <title>Complete sequence of Solibacter usitatus Ellin6076.</title>
        <authorList>
            <consortium name="US DOE Joint Genome Institute"/>
            <person name="Copeland A."/>
            <person name="Lucas S."/>
            <person name="Lapidus A."/>
            <person name="Barry K."/>
            <person name="Detter J.C."/>
            <person name="Glavina del Rio T."/>
            <person name="Hammon N."/>
            <person name="Israni S."/>
            <person name="Dalin E."/>
            <person name="Tice H."/>
            <person name="Pitluck S."/>
            <person name="Thompson L.S."/>
            <person name="Brettin T."/>
            <person name="Bruce D."/>
            <person name="Han C."/>
            <person name="Tapia R."/>
            <person name="Gilna P."/>
            <person name="Schmutz J."/>
            <person name="Larimer F."/>
            <person name="Land M."/>
            <person name="Hauser L."/>
            <person name="Kyrpides N."/>
            <person name="Mikhailova N."/>
            <person name="Janssen P.H."/>
            <person name="Kuske C.R."/>
            <person name="Richardson P."/>
        </authorList>
    </citation>
    <scope>NUCLEOTIDE SEQUENCE</scope>
    <source>
        <strain evidence="2">Ellin6076</strain>
    </source>
</reference>
<dbReference type="PANTHER" id="PTHR33169">
    <property type="entry name" value="PADR-FAMILY TRANSCRIPTIONAL REGULATOR"/>
    <property type="match status" value="1"/>
</dbReference>
<dbReference type="InterPro" id="IPR052509">
    <property type="entry name" value="Metal_resp_DNA-bind_regulator"/>
</dbReference>
<dbReference type="InterPro" id="IPR036388">
    <property type="entry name" value="WH-like_DNA-bd_sf"/>
</dbReference>
<dbReference type="Pfam" id="PF03551">
    <property type="entry name" value="PadR"/>
    <property type="match status" value="1"/>
</dbReference>
<dbReference type="InterPro" id="IPR036390">
    <property type="entry name" value="WH_DNA-bd_sf"/>
</dbReference>
<feature type="domain" description="Transcription regulator PadR N-terminal" evidence="1">
    <location>
        <begin position="24"/>
        <end position="94"/>
    </location>
</feature>
<organism evidence="2">
    <name type="scientific">Solibacter usitatus (strain Ellin6076)</name>
    <dbReference type="NCBI Taxonomy" id="234267"/>
    <lineage>
        <taxon>Bacteria</taxon>
        <taxon>Pseudomonadati</taxon>
        <taxon>Acidobacteriota</taxon>
        <taxon>Terriglobia</taxon>
        <taxon>Bryobacterales</taxon>
        <taxon>Solibacteraceae</taxon>
        <taxon>Candidatus Solibacter</taxon>
    </lineage>
</organism>
<evidence type="ECO:0000259" key="1">
    <source>
        <dbReference type="Pfam" id="PF03551"/>
    </source>
</evidence>
<dbReference type="InParanoid" id="Q01XF7"/>
<dbReference type="KEGG" id="sus:Acid_4699"/>